<dbReference type="InterPro" id="IPR009056">
    <property type="entry name" value="Cyt_c-like_dom"/>
</dbReference>
<evidence type="ECO:0000256" key="1">
    <source>
        <dbReference type="ARBA" id="ARBA00022617"/>
    </source>
</evidence>
<dbReference type="EMBL" id="JAENII010000003">
    <property type="protein sequence ID" value="MBK1826309.1"/>
    <property type="molecule type" value="Genomic_DNA"/>
</dbReference>
<evidence type="ECO:0000256" key="6">
    <source>
        <dbReference type="SAM" id="Phobius"/>
    </source>
</evidence>
<keyword evidence="3 4" id="KW-0408">Iron</keyword>
<dbReference type="AlphaFoldDB" id="A0A934VDI5"/>
<dbReference type="InterPro" id="IPR036909">
    <property type="entry name" value="Cyt_c-like_dom_sf"/>
</dbReference>
<dbReference type="Gene3D" id="1.10.760.10">
    <property type="entry name" value="Cytochrome c-like domain"/>
    <property type="match status" value="1"/>
</dbReference>
<keyword evidence="6" id="KW-0472">Membrane</keyword>
<feature type="region of interest" description="Disordered" evidence="5">
    <location>
        <begin position="228"/>
        <end position="253"/>
    </location>
</feature>
<dbReference type="GO" id="GO:0046872">
    <property type="term" value="F:metal ion binding"/>
    <property type="evidence" value="ECO:0007669"/>
    <property type="project" value="UniProtKB-KW"/>
</dbReference>
<dbReference type="Proteomes" id="UP000658278">
    <property type="component" value="Unassembled WGS sequence"/>
</dbReference>
<keyword evidence="6" id="KW-0812">Transmembrane</keyword>
<keyword evidence="2 4" id="KW-0479">Metal-binding</keyword>
<keyword evidence="6" id="KW-1133">Transmembrane helix</keyword>
<dbReference type="Pfam" id="PF00034">
    <property type="entry name" value="Cytochrom_C"/>
    <property type="match status" value="1"/>
</dbReference>
<proteinExistence type="predicted"/>
<evidence type="ECO:0000256" key="3">
    <source>
        <dbReference type="ARBA" id="ARBA00023004"/>
    </source>
</evidence>
<sequence>MQDSSNKPDLDESLNVTESHDRTVRDAAAVQREKHVDEGGREPMSLWVFGACAFILLIAGLALGSAGTLFNYDETVRPGYVRAALDGGDSAGPPPAEALKVYMAKGEKIYGKCIGCHAPDGKGGGAYPALAGSDWVVGDTQKFAMIVLNGLSGPSSTGKNWGVMPAQGIGMSPTDLAAVMTYVRNSFGNSVGDVVTSEMAAEAIAISEARANAGAPTSADELSADHAKMLPGEPLDPSTMLDPITLEPVETEG</sequence>
<feature type="compositionally biased region" description="Basic and acidic residues" evidence="5">
    <location>
        <begin position="1"/>
        <end position="10"/>
    </location>
</feature>
<dbReference type="GO" id="GO:0020037">
    <property type="term" value="F:heme binding"/>
    <property type="evidence" value="ECO:0007669"/>
    <property type="project" value="InterPro"/>
</dbReference>
<reference evidence="8" key="1">
    <citation type="submission" date="2021-01" db="EMBL/GenBank/DDBJ databases">
        <title>Modified the classification status of verrucomicrobia.</title>
        <authorList>
            <person name="Feng X."/>
        </authorList>
    </citation>
    <scope>NUCLEOTIDE SEQUENCE</scope>
    <source>
        <strain evidence="8">KCTC 22201</strain>
    </source>
</reference>
<feature type="region of interest" description="Disordered" evidence="5">
    <location>
        <begin position="1"/>
        <end position="22"/>
    </location>
</feature>
<gene>
    <name evidence="8" type="ORF">JIN81_04720</name>
</gene>
<organism evidence="8 9">
    <name type="scientific">Haloferula rosea</name>
    <dbReference type="NCBI Taxonomy" id="490093"/>
    <lineage>
        <taxon>Bacteria</taxon>
        <taxon>Pseudomonadati</taxon>
        <taxon>Verrucomicrobiota</taxon>
        <taxon>Verrucomicrobiia</taxon>
        <taxon>Verrucomicrobiales</taxon>
        <taxon>Verrucomicrobiaceae</taxon>
        <taxon>Haloferula</taxon>
    </lineage>
</organism>
<dbReference type="InterPro" id="IPR051459">
    <property type="entry name" value="Cytochrome_c-type_DH"/>
</dbReference>
<evidence type="ECO:0000313" key="9">
    <source>
        <dbReference type="Proteomes" id="UP000658278"/>
    </source>
</evidence>
<dbReference type="PANTHER" id="PTHR35008:SF8">
    <property type="entry name" value="ALCOHOL DEHYDROGENASE CYTOCHROME C SUBUNIT"/>
    <property type="match status" value="1"/>
</dbReference>
<dbReference type="RefSeq" id="WP_200277118.1">
    <property type="nucleotide sequence ID" value="NZ_JAENII010000003.1"/>
</dbReference>
<accession>A0A934VDI5</accession>
<keyword evidence="9" id="KW-1185">Reference proteome</keyword>
<evidence type="ECO:0000256" key="2">
    <source>
        <dbReference type="ARBA" id="ARBA00022723"/>
    </source>
</evidence>
<dbReference type="PANTHER" id="PTHR35008">
    <property type="entry name" value="BLL4482 PROTEIN-RELATED"/>
    <property type="match status" value="1"/>
</dbReference>
<dbReference type="GO" id="GO:0009055">
    <property type="term" value="F:electron transfer activity"/>
    <property type="evidence" value="ECO:0007669"/>
    <property type="project" value="InterPro"/>
</dbReference>
<evidence type="ECO:0000256" key="5">
    <source>
        <dbReference type="SAM" id="MobiDB-lite"/>
    </source>
</evidence>
<evidence type="ECO:0000313" key="8">
    <source>
        <dbReference type="EMBL" id="MBK1826309.1"/>
    </source>
</evidence>
<feature type="transmembrane region" description="Helical" evidence="6">
    <location>
        <begin position="46"/>
        <end position="72"/>
    </location>
</feature>
<dbReference type="PROSITE" id="PS51007">
    <property type="entry name" value="CYTC"/>
    <property type="match status" value="1"/>
</dbReference>
<name>A0A934VDI5_9BACT</name>
<evidence type="ECO:0000259" key="7">
    <source>
        <dbReference type="PROSITE" id="PS51007"/>
    </source>
</evidence>
<feature type="domain" description="Cytochrome c" evidence="7">
    <location>
        <begin position="101"/>
        <end position="187"/>
    </location>
</feature>
<dbReference type="SUPFAM" id="SSF46626">
    <property type="entry name" value="Cytochrome c"/>
    <property type="match status" value="1"/>
</dbReference>
<evidence type="ECO:0000256" key="4">
    <source>
        <dbReference type="PROSITE-ProRule" id="PRU00433"/>
    </source>
</evidence>
<protein>
    <submittedName>
        <fullName evidence="8">Cytochrome c</fullName>
    </submittedName>
</protein>
<comment type="caution">
    <text evidence="8">The sequence shown here is derived from an EMBL/GenBank/DDBJ whole genome shotgun (WGS) entry which is preliminary data.</text>
</comment>
<keyword evidence="1 4" id="KW-0349">Heme</keyword>